<dbReference type="SFLD" id="SFLDS00003">
    <property type="entry name" value="Haloacid_Dehalogenase"/>
    <property type="match status" value="1"/>
</dbReference>
<dbReference type="PRINTS" id="PR00413">
    <property type="entry name" value="HADHALOGNASE"/>
</dbReference>
<dbReference type="EMBL" id="CP043494">
    <property type="protein sequence ID" value="WNG45764.1"/>
    <property type="molecule type" value="Genomic_DNA"/>
</dbReference>
<evidence type="ECO:0000313" key="2">
    <source>
        <dbReference type="EMBL" id="WNG45764.1"/>
    </source>
</evidence>
<name>A0ABY9WPN8_9BACT</name>
<dbReference type="InterPro" id="IPR036412">
    <property type="entry name" value="HAD-like_sf"/>
</dbReference>
<dbReference type="PANTHER" id="PTHR43316">
    <property type="entry name" value="HYDROLASE, HALOACID DELAHOGENASE-RELATED"/>
    <property type="match status" value="1"/>
</dbReference>
<dbReference type="GO" id="GO:0016787">
    <property type="term" value="F:hydrolase activity"/>
    <property type="evidence" value="ECO:0007669"/>
    <property type="project" value="UniProtKB-KW"/>
</dbReference>
<dbReference type="Pfam" id="PF00702">
    <property type="entry name" value="Hydrolase"/>
    <property type="match status" value="1"/>
</dbReference>
<gene>
    <name evidence="2" type="ORF">F0U60_17840</name>
</gene>
<evidence type="ECO:0000256" key="1">
    <source>
        <dbReference type="ARBA" id="ARBA00022801"/>
    </source>
</evidence>
<dbReference type="Proteomes" id="UP001611383">
    <property type="component" value="Chromosome"/>
</dbReference>
<dbReference type="NCBIfam" id="TIGR01509">
    <property type="entry name" value="HAD-SF-IA-v3"/>
    <property type="match status" value="1"/>
</dbReference>
<dbReference type="SFLD" id="SFLDG01129">
    <property type="entry name" value="C1.5:_HAD__Beta-PGM__Phosphata"/>
    <property type="match status" value="1"/>
</dbReference>
<dbReference type="InterPro" id="IPR006439">
    <property type="entry name" value="HAD-SF_hydro_IA"/>
</dbReference>
<sequence>MRKGGAMSIHAVIFDRDGVLTYFDFAPAVELFRDLPQVPFEAVRQRWFSWSRAVGTPRTVEAERQFLAGFWDVLCDEWSLDGRARERFHQFDYTRTIRPFADARPTLLALRERGLRVGVLSNFPMASLEASLAAAGLGDLIDVACAAPVIGASKPEPAAYLHALAALGVSPDECLLVDDEEACVEGARAVGIHAFLLKRGGAAQGAGEATLRGLDALSPVLEMRLLGVVS</sequence>
<protein>
    <submittedName>
        <fullName evidence="2">HAD-IA family hydrolase</fullName>
    </submittedName>
</protein>
<keyword evidence="3" id="KW-1185">Reference proteome</keyword>
<dbReference type="PANTHER" id="PTHR43316:SF3">
    <property type="entry name" value="HALOACID DEHALOGENASE, TYPE II (AFU_ORTHOLOGUE AFUA_2G07750)-RELATED"/>
    <property type="match status" value="1"/>
</dbReference>
<dbReference type="SUPFAM" id="SSF56784">
    <property type="entry name" value="HAD-like"/>
    <property type="match status" value="1"/>
</dbReference>
<keyword evidence="1 2" id="KW-0378">Hydrolase</keyword>
<accession>A0ABY9WPN8</accession>
<dbReference type="InterPro" id="IPR023214">
    <property type="entry name" value="HAD_sf"/>
</dbReference>
<reference evidence="2 3" key="1">
    <citation type="submission" date="2019-08" db="EMBL/GenBank/DDBJ databases">
        <title>Archangium and Cystobacter genomes.</title>
        <authorList>
            <person name="Chen I.-C.K."/>
            <person name="Wielgoss S."/>
        </authorList>
    </citation>
    <scope>NUCLEOTIDE SEQUENCE [LARGE SCALE GENOMIC DNA]</scope>
    <source>
        <strain evidence="2 3">Cbm 6</strain>
    </source>
</reference>
<dbReference type="InterPro" id="IPR051540">
    <property type="entry name" value="S-2-haloacid_dehalogenase"/>
</dbReference>
<dbReference type="Gene3D" id="3.40.50.1000">
    <property type="entry name" value="HAD superfamily/HAD-like"/>
    <property type="match status" value="1"/>
</dbReference>
<organism evidence="2 3">
    <name type="scientific">Archangium minus</name>
    <dbReference type="NCBI Taxonomy" id="83450"/>
    <lineage>
        <taxon>Bacteria</taxon>
        <taxon>Pseudomonadati</taxon>
        <taxon>Myxococcota</taxon>
        <taxon>Myxococcia</taxon>
        <taxon>Myxococcales</taxon>
        <taxon>Cystobacterineae</taxon>
        <taxon>Archangiaceae</taxon>
        <taxon>Archangium</taxon>
    </lineage>
</organism>
<evidence type="ECO:0000313" key="3">
    <source>
        <dbReference type="Proteomes" id="UP001611383"/>
    </source>
</evidence>
<proteinExistence type="predicted"/>